<evidence type="ECO:0000313" key="7">
    <source>
        <dbReference type="EMBL" id="KIY53607.1"/>
    </source>
</evidence>
<dbReference type="CDD" id="cd02979">
    <property type="entry name" value="PHOX_C"/>
    <property type="match status" value="1"/>
</dbReference>
<dbReference type="GO" id="GO:0016709">
    <property type="term" value="F:oxidoreductase activity, acting on paired donors, with incorporation or reduction of molecular oxygen, NAD(P)H as one donor, and incorporation of one atom of oxygen"/>
    <property type="evidence" value="ECO:0007669"/>
    <property type="project" value="UniProtKB-ARBA"/>
</dbReference>
<organism evidence="7 8">
    <name type="scientific">Fistulina hepatica ATCC 64428</name>
    <dbReference type="NCBI Taxonomy" id="1128425"/>
    <lineage>
        <taxon>Eukaryota</taxon>
        <taxon>Fungi</taxon>
        <taxon>Dikarya</taxon>
        <taxon>Basidiomycota</taxon>
        <taxon>Agaricomycotina</taxon>
        <taxon>Agaricomycetes</taxon>
        <taxon>Agaricomycetidae</taxon>
        <taxon>Agaricales</taxon>
        <taxon>Fistulinaceae</taxon>
        <taxon>Fistulina</taxon>
    </lineage>
</organism>
<dbReference type="Proteomes" id="UP000054144">
    <property type="component" value="Unassembled WGS sequence"/>
</dbReference>
<keyword evidence="3" id="KW-0274">FAD</keyword>
<dbReference type="SUPFAM" id="SSF52833">
    <property type="entry name" value="Thioredoxin-like"/>
    <property type="match status" value="1"/>
</dbReference>
<dbReference type="GO" id="GO:0071949">
    <property type="term" value="F:FAD binding"/>
    <property type="evidence" value="ECO:0007669"/>
    <property type="project" value="InterPro"/>
</dbReference>
<keyword evidence="8" id="KW-1185">Reference proteome</keyword>
<dbReference type="InterPro" id="IPR012941">
    <property type="entry name" value="Phe_hydrox_C_dim_dom"/>
</dbReference>
<keyword evidence="2" id="KW-0285">Flavoprotein</keyword>
<evidence type="ECO:0000256" key="2">
    <source>
        <dbReference type="ARBA" id="ARBA00022630"/>
    </source>
</evidence>
<evidence type="ECO:0000259" key="5">
    <source>
        <dbReference type="Pfam" id="PF01494"/>
    </source>
</evidence>
<dbReference type="PANTHER" id="PTHR43004:SF7">
    <property type="entry name" value="P-HYDROXYBENZOATE-M-HYDROXYLASE"/>
    <property type="match status" value="1"/>
</dbReference>
<reference evidence="7 8" key="1">
    <citation type="journal article" date="2015" name="Fungal Genet. Biol.">
        <title>Evolution of novel wood decay mechanisms in Agaricales revealed by the genome sequences of Fistulina hepatica and Cylindrobasidium torrendii.</title>
        <authorList>
            <person name="Floudas D."/>
            <person name="Held B.W."/>
            <person name="Riley R."/>
            <person name="Nagy L.G."/>
            <person name="Koehler G."/>
            <person name="Ransdell A.S."/>
            <person name="Younus H."/>
            <person name="Chow J."/>
            <person name="Chiniquy J."/>
            <person name="Lipzen A."/>
            <person name="Tritt A."/>
            <person name="Sun H."/>
            <person name="Haridas S."/>
            <person name="LaButti K."/>
            <person name="Ohm R.A."/>
            <person name="Kues U."/>
            <person name="Blanchette R.A."/>
            <person name="Grigoriev I.V."/>
            <person name="Minto R.E."/>
            <person name="Hibbett D.S."/>
        </authorList>
    </citation>
    <scope>NUCLEOTIDE SEQUENCE [LARGE SCALE GENOMIC DNA]</scope>
    <source>
        <strain evidence="7 8">ATCC 64428</strain>
    </source>
</reference>
<dbReference type="EMBL" id="KN881603">
    <property type="protein sequence ID" value="KIY53607.1"/>
    <property type="molecule type" value="Genomic_DNA"/>
</dbReference>
<evidence type="ECO:0008006" key="9">
    <source>
        <dbReference type="Google" id="ProtNLM"/>
    </source>
</evidence>
<evidence type="ECO:0000256" key="3">
    <source>
        <dbReference type="ARBA" id="ARBA00022827"/>
    </source>
</evidence>
<feature type="domain" description="Phenol hydroxylase-like C-terminal dimerisation" evidence="6">
    <location>
        <begin position="416"/>
        <end position="621"/>
    </location>
</feature>
<evidence type="ECO:0000259" key="6">
    <source>
        <dbReference type="Pfam" id="PF07976"/>
    </source>
</evidence>
<comment type="similarity">
    <text evidence="1">Belongs to the PheA/TfdB FAD monooxygenase family.</text>
</comment>
<evidence type="ECO:0000256" key="1">
    <source>
        <dbReference type="ARBA" id="ARBA00007801"/>
    </source>
</evidence>
<proteinExistence type="inferred from homology"/>
<sequence length="622" mass="69469">MSTDKYDVAIIGAGPAGLMLSTLLSRWGHRVFQIDKTPTPTPRGKADGLNPRTLEVLENMGLLDAVWRNKPAKNSEPSHWEFVPANGALTRVGAAMSVPFKGVDTKYTFYAGLHQGYIERIFIDEMTKYGTKVLRPWEVVDFAVDKEADIAYPVEVSVRKVVEDGQSSETKTIRARYLFGGDGARSFVRQRLGYQMRYRDPTEYAWAVMDGIVKTDFPDIKLGSTIVSPEGSILIIPREAGLTRLYTQLKTSPDKSVHDADAEWRSVTPEQVQATAARILAPFTVKWETVDWYSAYLIGHGVSERYDGCGQRVFIGGDATHTHSPKVGQGMNTSFMDSLNLVWKLHLVINKFADHSVLKTYEEERLPVGQRLIDFDERYSKRFSRGDKDIMVNGENEETMLKILTRAIGFVFGYGVEYTANLFNTTRHPLAVTSSRLIPGHIFPTACVTRIVDMSVVQLEQEIPMNGAWRLYIFVGDAQVTPSLRDFCAFLDQPDSFYGHWRYAPDQKPRETTLPDSHFFSVATVFSGSKVEVLKATDAGGLPALLRRHQVLIFADDRPEERKWVPDAKDALVHAKFGIPGEGAVALVRPDGYVGIVLNLANGMATGEALEKYFSAFSAKSE</sequence>
<dbReference type="SUPFAM" id="SSF54373">
    <property type="entry name" value="FAD-linked reductases, C-terminal domain"/>
    <property type="match status" value="1"/>
</dbReference>
<dbReference type="PANTHER" id="PTHR43004">
    <property type="entry name" value="TRK SYSTEM POTASSIUM UPTAKE PROTEIN"/>
    <property type="match status" value="1"/>
</dbReference>
<dbReference type="InterPro" id="IPR002938">
    <property type="entry name" value="FAD-bd"/>
</dbReference>
<evidence type="ECO:0000313" key="8">
    <source>
        <dbReference type="Proteomes" id="UP000054144"/>
    </source>
</evidence>
<feature type="domain" description="FAD-binding" evidence="5">
    <location>
        <begin position="5"/>
        <end position="375"/>
    </location>
</feature>
<accession>A0A0D7APV5</accession>
<dbReference type="InterPro" id="IPR036188">
    <property type="entry name" value="FAD/NAD-bd_sf"/>
</dbReference>
<keyword evidence="4" id="KW-0560">Oxidoreductase</keyword>
<protein>
    <recommendedName>
        <fullName evidence="9">FAD binding domain-containing protein</fullName>
    </recommendedName>
</protein>
<gene>
    <name evidence="7" type="ORF">FISHEDRAFT_32973</name>
</gene>
<dbReference type="Pfam" id="PF01494">
    <property type="entry name" value="FAD_binding_3"/>
    <property type="match status" value="1"/>
</dbReference>
<dbReference type="SUPFAM" id="SSF51905">
    <property type="entry name" value="FAD/NAD(P)-binding domain"/>
    <property type="match status" value="1"/>
</dbReference>
<dbReference type="InterPro" id="IPR050641">
    <property type="entry name" value="RIFMO-like"/>
</dbReference>
<dbReference type="Gene3D" id="3.30.9.10">
    <property type="entry name" value="D-Amino Acid Oxidase, subunit A, domain 2"/>
    <property type="match status" value="1"/>
</dbReference>
<name>A0A0D7APV5_9AGAR</name>
<dbReference type="Pfam" id="PF07976">
    <property type="entry name" value="Phe_hydrox_dim"/>
    <property type="match status" value="1"/>
</dbReference>
<dbReference type="AlphaFoldDB" id="A0A0D7APV5"/>
<dbReference type="Gene3D" id="3.50.50.60">
    <property type="entry name" value="FAD/NAD(P)-binding domain"/>
    <property type="match status" value="1"/>
</dbReference>
<dbReference type="OrthoDB" id="1716816at2759"/>
<dbReference type="PRINTS" id="PR00420">
    <property type="entry name" value="RNGMNOXGNASE"/>
</dbReference>
<dbReference type="InterPro" id="IPR036249">
    <property type="entry name" value="Thioredoxin-like_sf"/>
</dbReference>
<dbReference type="Gene3D" id="3.40.30.20">
    <property type="match status" value="1"/>
</dbReference>
<dbReference type="InterPro" id="IPR038220">
    <property type="entry name" value="PHOX_C_sf"/>
</dbReference>
<evidence type="ECO:0000256" key="4">
    <source>
        <dbReference type="ARBA" id="ARBA00023002"/>
    </source>
</evidence>